<sequence>MGDKRAAASETWISGATLYNKQILPSRLGRTIFFILLSRYPSTPDIVHLDPNTPLSPSRLVAKQMLQFQVSPVVTFRTPPGCPSP</sequence>
<organism evidence="1 2">
    <name type="scientific">Ophiocordyceps unilateralis</name>
    <name type="common">Zombie-ant fungus</name>
    <name type="synonym">Torrubia unilateralis</name>
    <dbReference type="NCBI Taxonomy" id="268505"/>
    <lineage>
        <taxon>Eukaryota</taxon>
        <taxon>Fungi</taxon>
        <taxon>Dikarya</taxon>
        <taxon>Ascomycota</taxon>
        <taxon>Pezizomycotina</taxon>
        <taxon>Sordariomycetes</taxon>
        <taxon>Hypocreomycetidae</taxon>
        <taxon>Hypocreales</taxon>
        <taxon>Ophiocordycipitaceae</taxon>
        <taxon>Ophiocordyceps</taxon>
    </lineage>
</organism>
<evidence type="ECO:0000313" key="2">
    <source>
        <dbReference type="Proteomes" id="UP000037136"/>
    </source>
</evidence>
<dbReference type="EMBL" id="LAZP02000020">
    <property type="protein sequence ID" value="PFH62707.1"/>
    <property type="molecule type" value="Genomic_DNA"/>
</dbReference>
<dbReference type="AlphaFoldDB" id="A0A2A9PPA0"/>
<gene>
    <name evidence="1" type="ORF">XA68_12385</name>
</gene>
<dbReference type="Proteomes" id="UP000037136">
    <property type="component" value="Unassembled WGS sequence"/>
</dbReference>
<evidence type="ECO:0000313" key="1">
    <source>
        <dbReference type="EMBL" id="PFH62707.1"/>
    </source>
</evidence>
<name>A0A2A9PPA0_OPHUN</name>
<reference evidence="1 2" key="1">
    <citation type="journal article" date="2015" name="BMC Genomics">
        <title>Gene expression during zombie ant biting behavior reflects the complexity underlying fungal parasitic behavioral manipulation.</title>
        <authorList>
            <person name="de Bekker C."/>
            <person name="Ohm R.A."/>
            <person name="Loreto R.G."/>
            <person name="Sebastian A."/>
            <person name="Albert I."/>
            <person name="Merrow M."/>
            <person name="Brachmann A."/>
            <person name="Hughes D.P."/>
        </authorList>
    </citation>
    <scope>NUCLEOTIDE SEQUENCE [LARGE SCALE GENOMIC DNA]</scope>
    <source>
        <strain evidence="1 2">SC16a</strain>
    </source>
</reference>
<comment type="caution">
    <text evidence="1">The sequence shown here is derived from an EMBL/GenBank/DDBJ whole genome shotgun (WGS) entry which is preliminary data.</text>
</comment>
<accession>A0A2A9PPA0</accession>
<protein>
    <submittedName>
        <fullName evidence="1">Uncharacterized protein</fullName>
    </submittedName>
</protein>
<keyword evidence="2" id="KW-1185">Reference proteome</keyword>
<proteinExistence type="predicted"/>
<reference evidence="1 2" key="2">
    <citation type="journal article" date="2017" name="Sci. Rep.">
        <title>Ant-infecting Ophiocordyceps genomes reveal a high diversity of potential behavioral manipulation genes and a possible major role for enterotoxins.</title>
        <authorList>
            <person name="de Bekker C."/>
            <person name="Ohm R.A."/>
            <person name="Evans H.C."/>
            <person name="Brachmann A."/>
            <person name="Hughes D.P."/>
        </authorList>
    </citation>
    <scope>NUCLEOTIDE SEQUENCE [LARGE SCALE GENOMIC DNA]</scope>
    <source>
        <strain evidence="1 2">SC16a</strain>
    </source>
</reference>